<keyword evidence="1" id="KW-0812">Transmembrane</keyword>
<dbReference type="RefSeq" id="WP_128643060.1">
    <property type="nucleotide sequence ID" value="NZ_CP008949.1"/>
</dbReference>
<feature type="transmembrane region" description="Helical" evidence="1">
    <location>
        <begin position="12"/>
        <end position="29"/>
    </location>
</feature>
<organism evidence="2 3">
    <name type="scientific">Rhodococcus opacus</name>
    <name type="common">Nocardia opaca</name>
    <dbReference type="NCBI Taxonomy" id="37919"/>
    <lineage>
        <taxon>Bacteria</taxon>
        <taxon>Bacillati</taxon>
        <taxon>Actinomycetota</taxon>
        <taxon>Actinomycetes</taxon>
        <taxon>Mycobacteriales</taxon>
        <taxon>Nocardiaceae</taxon>
        <taxon>Rhodococcus</taxon>
    </lineage>
</organism>
<proteinExistence type="predicted"/>
<gene>
    <name evidence="2" type="ORF">EP51_42215</name>
</gene>
<accession>A0A076EZE1</accession>
<evidence type="ECO:0000256" key="1">
    <source>
        <dbReference type="SAM" id="Phobius"/>
    </source>
</evidence>
<dbReference type="AlphaFoldDB" id="A0A076EZE1"/>
<feature type="transmembrane region" description="Helical" evidence="1">
    <location>
        <begin position="35"/>
        <end position="59"/>
    </location>
</feature>
<feature type="transmembrane region" description="Helical" evidence="1">
    <location>
        <begin position="80"/>
        <end position="100"/>
    </location>
</feature>
<geneLocation type="plasmid" evidence="2 3">
    <name>pPDG2</name>
</geneLocation>
<name>A0A076EZE1_RHOOP</name>
<keyword evidence="1" id="KW-0472">Membrane</keyword>
<evidence type="ECO:0000313" key="3">
    <source>
        <dbReference type="Proteomes" id="UP000028488"/>
    </source>
</evidence>
<dbReference type="Proteomes" id="UP000028488">
    <property type="component" value="Plasmid pPDG2"/>
</dbReference>
<dbReference type="EMBL" id="CP008949">
    <property type="protein sequence ID" value="AII10798.1"/>
    <property type="molecule type" value="Genomic_DNA"/>
</dbReference>
<keyword evidence="1" id="KW-1133">Transmembrane helix</keyword>
<dbReference type="Pfam" id="PF07077">
    <property type="entry name" value="DUF1345"/>
    <property type="match status" value="1"/>
</dbReference>
<dbReference type="InterPro" id="IPR009781">
    <property type="entry name" value="DUF1345"/>
</dbReference>
<evidence type="ECO:0000313" key="2">
    <source>
        <dbReference type="EMBL" id="AII10798.1"/>
    </source>
</evidence>
<keyword evidence="2" id="KW-0614">Plasmid</keyword>
<protein>
    <submittedName>
        <fullName evidence="2">Membrane protein</fullName>
    </submittedName>
</protein>
<sequence length="216" mass="22190">MHVPLPTSAIPRVAAAVVVGVAAGVLGGVSTTAALGSLIGIAAAAAVFVVSGWAVLWPMDAAATRRNVGREDFRPIVDELVVVTAASGGLGAIIALQVAGGSSAGTAHAAVALIGVFLAWAALHLMYAARYAFLYYEGSGPEQTTGGIDFNSTAPPAFRDFFYFSYNLGMTYQVSDTDVSSPEIRAVALRHCLLSYVFGAVILATTINLVAGILTR</sequence>
<feature type="transmembrane region" description="Helical" evidence="1">
    <location>
        <begin position="193"/>
        <end position="214"/>
    </location>
</feature>
<feature type="transmembrane region" description="Helical" evidence="1">
    <location>
        <begin position="106"/>
        <end position="127"/>
    </location>
</feature>
<reference evidence="2 3" key="1">
    <citation type="submission" date="2014-07" db="EMBL/GenBank/DDBJ databases">
        <title>Genome Sequence of Rhodococcus opacus Strain R7, a Biodegrader of Mono- and Polycyclic Aromatic Hydrocarbons.</title>
        <authorList>
            <person name="Di Gennaro P."/>
            <person name="Zampolli J."/>
            <person name="Presti I."/>
            <person name="Cappelletti M."/>
            <person name="D'Ursi P."/>
            <person name="Orro A."/>
            <person name="Mezzelani A."/>
            <person name="Milanesi L."/>
        </authorList>
    </citation>
    <scope>NUCLEOTIDE SEQUENCE [LARGE SCALE GENOMIC DNA]</scope>
    <source>
        <strain evidence="2 3">R7</strain>
        <plasmid evidence="2">pPDG2</plasmid>
    </source>
</reference>